<dbReference type="EMBL" id="LAZR01020452">
    <property type="protein sequence ID" value="KKL88828.1"/>
    <property type="molecule type" value="Genomic_DNA"/>
</dbReference>
<dbReference type="AlphaFoldDB" id="A0A0F9FRP3"/>
<gene>
    <name evidence="1" type="ORF">LCGC14_1920770</name>
</gene>
<reference evidence="1" key="1">
    <citation type="journal article" date="2015" name="Nature">
        <title>Complex archaea that bridge the gap between prokaryotes and eukaryotes.</title>
        <authorList>
            <person name="Spang A."/>
            <person name="Saw J.H."/>
            <person name="Jorgensen S.L."/>
            <person name="Zaremba-Niedzwiedzka K."/>
            <person name="Martijn J."/>
            <person name="Lind A.E."/>
            <person name="van Eijk R."/>
            <person name="Schleper C."/>
            <person name="Guy L."/>
            <person name="Ettema T.J."/>
        </authorList>
    </citation>
    <scope>NUCLEOTIDE SEQUENCE</scope>
</reference>
<name>A0A0F9FRP3_9ZZZZ</name>
<sequence>MGETSDGRLFRYALEGGNAIAANLLCESRAFTDSTWATIVIATTTLPTDTKISIVGQSDTWAKDELENGFLVCETDPNSNSGPNCWRIHGNDAVSGTDNFNIYLAEGATIGQLLVASTDKMIYSPSVYSKVIVSPNGA</sequence>
<accession>A0A0F9FRP3</accession>
<comment type="caution">
    <text evidence="1">The sequence shown here is derived from an EMBL/GenBank/DDBJ whole genome shotgun (WGS) entry which is preliminary data.</text>
</comment>
<evidence type="ECO:0000313" key="1">
    <source>
        <dbReference type="EMBL" id="KKL88828.1"/>
    </source>
</evidence>
<feature type="non-terminal residue" evidence="1">
    <location>
        <position position="138"/>
    </location>
</feature>
<proteinExistence type="predicted"/>
<protein>
    <submittedName>
        <fullName evidence="1">Uncharacterized protein</fullName>
    </submittedName>
</protein>
<organism evidence="1">
    <name type="scientific">marine sediment metagenome</name>
    <dbReference type="NCBI Taxonomy" id="412755"/>
    <lineage>
        <taxon>unclassified sequences</taxon>
        <taxon>metagenomes</taxon>
        <taxon>ecological metagenomes</taxon>
    </lineage>
</organism>